<dbReference type="GO" id="GO:0004672">
    <property type="term" value="F:protein kinase activity"/>
    <property type="evidence" value="ECO:0007669"/>
    <property type="project" value="InterPro"/>
</dbReference>
<dbReference type="Proteomes" id="UP000694700">
    <property type="component" value="Unplaced"/>
</dbReference>
<dbReference type="InterPro" id="IPR011009">
    <property type="entry name" value="Kinase-like_dom_sf"/>
</dbReference>
<dbReference type="Ensembl" id="ENSCCRT00015110754.1">
    <property type="protein sequence ID" value="ENSCCRP00015107341.1"/>
    <property type="gene ID" value="ENSCCRG00015042748.1"/>
</dbReference>
<name>A0A8C2GNY1_CYPCA</name>
<dbReference type="AlphaFoldDB" id="A0A8C2GNY1"/>
<dbReference type="GO" id="GO:0005886">
    <property type="term" value="C:plasma membrane"/>
    <property type="evidence" value="ECO:0007669"/>
    <property type="project" value="TreeGrafter"/>
</dbReference>
<organism evidence="4 5">
    <name type="scientific">Cyprinus carpio</name>
    <name type="common">Common carp</name>
    <dbReference type="NCBI Taxonomy" id="7962"/>
    <lineage>
        <taxon>Eukaryota</taxon>
        <taxon>Metazoa</taxon>
        <taxon>Chordata</taxon>
        <taxon>Craniata</taxon>
        <taxon>Vertebrata</taxon>
        <taxon>Euteleostomi</taxon>
        <taxon>Actinopterygii</taxon>
        <taxon>Neopterygii</taxon>
        <taxon>Teleostei</taxon>
        <taxon>Ostariophysi</taxon>
        <taxon>Cypriniformes</taxon>
        <taxon>Cyprinidae</taxon>
        <taxon>Cyprininae</taxon>
        <taxon>Cyprinus</taxon>
    </lineage>
</organism>
<evidence type="ECO:0000256" key="2">
    <source>
        <dbReference type="ARBA" id="ARBA00022840"/>
    </source>
</evidence>
<dbReference type="PANTHER" id="PTHR27001">
    <property type="entry name" value="OS01G0253100 PROTEIN"/>
    <property type="match status" value="1"/>
</dbReference>
<sequence length="303" mass="34863">ILGRKFHFCFEWFHQDLRSNLFSSISAEKQKCFITYSDVIEGTRHFHQDLKIGSSVFAEVYCGKWGNRSFVVKVFKQENKANWKALWEKFTKEIEVLQLWVQFVHALSYSSDFLNGVFSFCHGSHFCLLSYQHPNILELWGSFSEADSFCLVYPYLHNGTLFHRLHEEVQRPLSWQERLNIIKGTAKAVHHLHTAQPCMVICGNITSSNILLDEQLQPKLSDFGLARLRPHSVDQSCTIVMDTASHSNLGYLPEEYIRDGKLSVKLDVYSLGMVSPASCLKDDIKIITNKALCQHFNVNDSVH</sequence>
<feature type="domain" description="Protein kinase" evidence="3">
    <location>
        <begin position="46"/>
        <end position="303"/>
    </location>
</feature>
<dbReference type="Gene3D" id="3.30.200.20">
    <property type="entry name" value="Phosphorylase Kinase, domain 1"/>
    <property type="match status" value="1"/>
</dbReference>
<evidence type="ECO:0000313" key="5">
    <source>
        <dbReference type="Proteomes" id="UP000694700"/>
    </source>
</evidence>
<evidence type="ECO:0000313" key="4">
    <source>
        <dbReference type="Ensembl" id="ENSCCRP00015107341.1"/>
    </source>
</evidence>
<evidence type="ECO:0000256" key="1">
    <source>
        <dbReference type="ARBA" id="ARBA00022741"/>
    </source>
</evidence>
<accession>A0A8C2GNY1</accession>
<dbReference type="Gene3D" id="1.10.510.10">
    <property type="entry name" value="Transferase(Phosphotransferase) domain 1"/>
    <property type="match status" value="1"/>
</dbReference>
<dbReference type="PANTHER" id="PTHR27001:SF929">
    <property type="entry name" value="INTERLEUKIN 1 RECEPTOR-ASSOCIATED KINASE 1"/>
    <property type="match status" value="1"/>
</dbReference>
<dbReference type="PROSITE" id="PS50011">
    <property type="entry name" value="PROTEIN_KINASE_DOM"/>
    <property type="match status" value="1"/>
</dbReference>
<dbReference type="InterPro" id="IPR000719">
    <property type="entry name" value="Prot_kinase_dom"/>
</dbReference>
<keyword evidence="1" id="KW-0547">Nucleotide-binding</keyword>
<dbReference type="SUPFAM" id="SSF56112">
    <property type="entry name" value="Protein kinase-like (PK-like)"/>
    <property type="match status" value="1"/>
</dbReference>
<reference evidence="4" key="1">
    <citation type="submission" date="2025-08" db="UniProtKB">
        <authorList>
            <consortium name="Ensembl"/>
        </authorList>
    </citation>
    <scope>IDENTIFICATION</scope>
</reference>
<dbReference type="GO" id="GO:0005524">
    <property type="term" value="F:ATP binding"/>
    <property type="evidence" value="ECO:0007669"/>
    <property type="project" value="UniProtKB-KW"/>
</dbReference>
<proteinExistence type="predicted"/>
<protein>
    <submittedName>
        <fullName evidence="4">Interleukin-1 receptor-associated kinase 3</fullName>
    </submittedName>
</protein>
<dbReference type="Pfam" id="PF00069">
    <property type="entry name" value="Pkinase"/>
    <property type="match status" value="1"/>
</dbReference>
<evidence type="ECO:0000259" key="3">
    <source>
        <dbReference type="PROSITE" id="PS50011"/>
    </source>
</evidence>
<keyword evidence="2" id="KW-0067">ATP-binding</keyword>